<evidence type="ECO:0000259" key="3">
    <source>
        <dbReference type="PROSITE" id="PS50853"/>
    </source>
</evidence>
<feature type="region of interest" description="Disordered" evidence="2">
    <location>
        <begin position="691"/>
        <end position="815"/>
    </location>
</feature>
<evidence type="ECO:0000313" key="4">
    <source>
        <dbReference type="EMBL" id="KAL2891289.1"/>
    </source>
</evidence>
<dbReference type="InterPro" id="IPR013783">
    <property type="entry name" value="Ig-like_fold"/>
</dbReference>
<dbReference type="Gene3D" id="2.60.40.10">
    <property type="entry name" value="Immunoglobulins"/>
    <property type="match status" value="1"/>
</dbReference>
<organism evidence="4 5">
    <name type="scientific">Ceratocystis lukuohia</name>
    <dbReference type="NCBI Taxonomy" id="2019550"/>
    <lineage>
        <taxon>Eukaryota</taxon>
        <taxon>Fungi</taxon>
        <taxon>Dikarya</taxon>
        <taxon>Ascomycota</taxon>
        <taxon>Pezizomycotina</taxon>
        <taxon>Sordariomycetes</taxon>
        <taxon>Hypocreomycetidae</taxon>
        <taxon>Microascales</taxon>
        <taxon>Ceratocystidaceae</taxon>
        <taxon>Ceratocystis</taxon>
    </lineage>
</organism>
<dbReference type="EMBL" id="JABSNW010000001">
    <property type="protein sequence ID" value="KAL2891289.1"/>
    <property type="molecule type" value="Genomic_DNA"/>
</dbReference>
<feature type="coiled-coil region" evidence="1">
    <location>
        <begin position="477"/>
        <end position="504"/>
    </location>
</feature>
<feature type="region of interest" description="Disordered" evidence="2">
    <location>
        <begin position="1219"/>
        <end position="1246"/>
    </location>
</feature>
<feature type="compositionally biased region" description="Polar residues" evidence="2">
    <location>
        <begin position="272"/>
        <end position="281"/>
    </location>
</feature>
<feature type="compositionally biased region" description="Low complexity" evidence="2">
    <location>
        <begin position="755"/>
        <end position="765"/>
    </location>
</feature>
<dbReference type="SUPFAM" id="SSF49265">
    <property type="entry name" value="Fibronectin type III"/>
    <property type="match status" value="1"/>
</dbReference>
<feature type="compositionally biased region" description="Basic and acidic residues" evidence="2">
    <location>
        <begin position="1236"/>
        <end position="1246"/>
    </location>
</feature>
<sequence length="1246" mass="135553">MTWWWSQLFLKFTLIGTVILCRFHRPPRAPTAFDNFTHTLIFVSTFWSVWSRIAEIVSSYLDFATLAVNVDSVLVDNVKMFVTLMAFIWLATRSIQTLSTPTPVLIKTLNVEVPEAPDVSLSEIKSDAATLQWARPSPTRTVLRFLIQVNGVNVGESSAQETAITVTGLKPGHFYNIRVIAVGPNNFQVSSPVIRLQTYDVNCRPVLAGNKLPSSFCEQECRSRITSSSKSTVIGVETAAAAAADSTPTNSRDIHTNTNTTTQRRNTLNRKPSPSVTSSDQPVLKDIIDKTDVSLQELNDKFERTRCEIEETVQQYKREEDDFKQQEADLKSELAEKKRLNKERDAKTEQLRKQMRTAMELKRAADKEKAKKEQILKDKEAKLEAIHLSISKLEASILDMKSKRKSFEEDGKTLDDDHKKKIYKLDGDNAKLTEECAALEASLKQKGKTVKAMKLERHALAVGEDDDFTNEVHAKVIAERDATKRELENRIKTLTTQGHKLEVQYQNIRLQNESLSLHQHQLQQGSMAGYYGQTNATNTTIGTTATATPASVAAAATTAGPVSEFEHQIPLVAQQQNSLRSRHGSNNISESPPIMQFPLVDTSAYAMASGYQQSASFPYIDMPATTESYASDDGFTPVEYRHAPSGPPLSPTATSLLPSGILGDCGDVNNSESDSPLASNVTIPSTANTTAISATPPIADSQSPTGSNGSPSLLSSPHESSGNLPFPTLGSETPDRSSLVNSRDLASGNNSCIGQSQPQHQSQHQRFTSLFSFPRHNPRTSVDDADFGMPFGSLRSSQSQSLPRQSDGLSSTDQEKKTTFSLFGRNTIHNDSSDVFGAVGSNRVATRMHNPYSTSGNLILGSMHERDPSSPRPSSIASAELPRPSTEIGSPWGSGDTSVGPSKNRPWPTESRWHNTRSASRRTSVHNANASNGSSAFFATEDDDILDESDLQKLPAHKVGVIGSRPSNSQNINMSPSASARLNPNAPTFMATAFHQDVENERADNRNRSRAMESKVRNRSPTQVFYSPTQASQRYHRQSDDMYGGFRRSVDAISISANAKNLASSSASASAASASHDALSQALDSSSDPVDHHQDNNGLMKLFRKGSSSRFSLSSRLSKDPASLFKKAPGASGTSALVSAALERKATVDTRTSLNSGTEDCGHGLDEGFVFASSSSAPTASLPALVPAAAGSGVVGDQASYTATDIKDREKEGRMASWRFSMSKKRDRAATGKANVDVERDAADEE</sequence>
<evidence type="ECO:0000256" key="1">
    <source>
        <dbReference type="SAM" id="Coils"/>
    </source>
</evidence>
<feature type="region of interest" description="Disordered" evidence="2">
    <location>
        <begin position="855"/>
        <end position="935"/>
    </location>
</feature>
<feature type="region of interest" description="Disordered" evidence="2">
    <location>
        <begin position="243"/>
        <end position="282"/>
    </location>
</feature>
<feature type="compositionally biased region" description="Low complexity" evidence="2">
    <location>
        <begin position="793"/>
        <end position="806"/>
    </location>
</feature>
<accession>A0ABR4MSV9</accession>
<feature type="region of interest" description="Disordered" evidence="2">
    <location>
        <begin position="999"/>
        <end position="1037"/>
    </location>
</feature>
<dbReference type="RefSeq" id="XP_070862469.1">
    <property type="nucleotide sequence ID" value="XM_071005300.1"/>
</dbReference>
<name>A0ABR4MSV9_9PEZI</name>
<dbReference type="Pfam" id="PF00041">
    <property type="entry name" value="fn3"/>
    <property type="match status" value="1"/>
</dbReference>
<keyword evidence="5" id="KW-1185">Reference proteome</keyword>
<dbReference type="InterPro" id="IPR036116">
    <property type="entry name" value="FN3_sf"/>
</dbReference>
<gene>
    <name evidence="4" type="ORF">HOO65_010647</name>
</gene>
<reference evidence="4 5" key="1">
    <citation type="submission" date="2020-05" db="EMBL/GenBank/DDBJ databases">
        <title>Ceratocystis lukuohia genome.</title>
        <authorList>
            <person name="Harrington T.C."/>
            <person name="Kim K."/>
            <person name="Mayers C.G."/>
        </authorList>
    </citation>
    <scope>NUCLEOTIDE SEQUENCE [LARGE SCALE GENOMIC DNA]</scope>
    <source>
        <strain evidence="4 5">C4212</strain>
    </source>
</reference>
<feature type="compositionally biased region" description="Low complexity" evidence="2">
    <location>
        <begin position="703"/>
        <end position="721"/>
    </location>
</feature>
<dbReference type="GeneID" id="98114893"/>
<comment type="caution">
    <text evidence="4">The sequence shown here is derived from an EMBL/GenBank/DDBJ whole genome shotgun (WGS) entry which is preliminary data.</text>
</comment>
<dbReference type="SMART" id="SM00060">
    <property type="entry name" value="FN3"/>
    <property type="match status" value="1"/>
</dbReference>
<dbReference type="PROSITE" id="PS50853">
    <property type="entry name" value="FN3"/>
    <property type="match status" value="1"/>
</dbReference>
<feature type="compositionally biased region" description="Polar residues" evidence="2">
    <location>
        <begin position="1019"/>
        <end position="1033"/>
    </location>
</feature>
<dbReference type="InterPro" id="IPR003961">
    <property type="entry name" value="FN3_dom"/>
</dbReference>
<feature type="compositionally biased region" description="Low complexity" evidence="2">
    <location>
        <begin position="256"/>
        <end position="270"/>
    </location>
</feature>
<evidence type="ECO:0000256" key="2">
    <source>
        <dbReference type="SAM" id="MobiDB-lite"/>
    </source>
</evidence>
<feature type="domain" description="Fibronectin type-III" evidence="3">
    <location>
        <begin position="113"/>
        <end position="201"/>
    </location>
</feature>
<dbReference type="CDD" id="cd00063">
    <property type="entry name" value="FN3"/>
    <property type="match status" value="1"/>
</dbReference>
<evidence type="ECO:0000313" key="5">
    <source>
        <dbReference type="Proteomes" id="UP001610728"/>
    </source>
</evidence>
<feature type="compositionally biased region" description="Basic and acidic residues" evidence="2">
    <location>
        <begin position="999"/>
        <end position="1016"/>
    </location>
</feature>
<dbReference type="Proteomes" id="UP001610728">
    <property type="component" value="Unassembled WGS sequence"/>
</dbReference>
<feature type="coiled-coil region" evidence="1">
    <location>
        <begin position="295"/>
        <end position="449"/>
    </location>
</feature>
<protein>
    <recommendedName>
        <fullName evidence="3">Fibronectin type-III domain-containing protein</fullName>
    </recommendedName>
</protein>
<keyword evidence="1" id="KW-0175">Coiled coil</keyword>
<proteinExistence type="predicted"/>